<dbReference type="eggNOG" id="COG0791">
    <property type="taxonomic scope" value="Bacteria"/>
</dbReference>
<reference evidence="7" key="1">
    <citation type="submission" date="2005-08" db="EMBL/GenBank/DDBJ databases">
        <title>Complete sequence of Pelodictyon luteolum DSM 273.</title>
        <authorList>
            <consortium name="US DOE Joint Genome Institute"/>
            <person name="Copeland A."/>
            <person name="Lucas S."/>
            <person name="Lapidus A."/>
            <person name="Barry K."/>
            <person name="Detter J.C."/>
            <person name="Glavina T."/>
            <person name="Hammon N."/>
            <person name="Israni S."/>
            <person name="Pitluck S."/>
            <person name="Bryant D."/>
            <person name="Schmutz J."/>
            <person name="Larimer F."/>
            <person name="Land M."/>
            <person name="Kyrpides N."/>
            <person name="Ivanova N."/>
            <person name="Richardson P."/>
        </authorList>
    </citation>
    <scope>NUCLEOTIDE SEQUENCE [LARGE SCALE GENOMIC DNA]</scope>
    <source>
        <strain evidence="7">DSM 273 / BCRC 81028 / 2530</strain>
    </source>
</reference>
<dbReference type="PROSITE" id="PS51935">
    <property type="entry name" value="NLPC_P60"/>
    <property type="match status" value="1"/>
</dbReference>
<dbReference type="Pfam" id="PF00877">
    <property type="entry name" value="NLPC_P60"/>
    <property type="match status" value="1"/>
</dbReference>
<dbReference type="MEROPS" id="C40.006"/>
<evidence type="ECO:0000256" key="1">
    <source>
        <dbReference type="ARBA" id="ARBA00007074"/>
    </source>
</evidence>
<keyword evidence="3" id="KW-0378">Hydrolase</keyword>
<evidence type="ECO:0000256" key="4">
    <source>
        <dbReference type="ARBA" id="ARBA00022807"/>
    </source>
</evidence>
<keyword evidence="2" id="KW-0645">Protease</keyword>
<evidence type="ECO:0000256" key="3">
    <source>
        <dbReference type="ARBA" id="ARBA00022801"/>
    </source>
</evidence>
<dbReference type="SUPFAM" id="SSF54001">
    <property type="entry name" value="Cysteine proteinases"/>
    <property type="match status" value="1"/>
</dbReference>
<dbReference type="STRING" id="319225.Plut_0897"/>
<evidence type="ECO:0000313" key="6">
    <source>
        <dbReference type="EMBL" id="ABB23761.1"/>
    </source>
</evidence>
<comment type="similarity">
    <text evidence="1">Belongs to the peptidase C40 family.</text>
</comment>
<sequence length="231" mass="25785">MLNAGCRLRDIPFYFLSASAMPYRNLLCRLRHVGGNTRSLFGMIRSFLLLSLLFSTFFLTPSSDCIAEPSPEQSAIQPVIENADGPIRSFFSDIRQFFGIRYRFGGQSTAGFDCSGFVRFMYDRGFNTKLPRTSSEMAGIGRKVERSELKPGDLVFFQTRGGKRISHVGIFVGNDTFVHSSVSKGITEDRLQQKYYDKRFAGAVRVLDDQLPGVSDLPVPSDTNTADEEAS</sequence>
<proteinExistence type="inferred from homology"/>
<name>Q3B4H0_CHLL3</name>
<evidence type="ECO:0000313" key="7">
    <source>
        <dbReference type="Proteomes" id="UP000002709"/>
    </source>
</evidence>
<evidence type="ECO:0000259" key="5">
    <source>
        <dbReference type="PROSITE" id="PS51935"/>
    </source>
</evidence>
<dbReference type="AlphaFoldDB" id="Q3B4H0"/>
<accession>Q3B4H0</accession>
<dbReference type="KEGG" id="plt:Plut_0897"/>
<dbReference type="InterPro" id="IPR000064">
    <property type="entry name" value="NLP_P60_dom"/>
</dbReference>
<dbReference type="EMBL" id="CP000096">
    <property type="protein sequence ID" value="ABB23761.1"/>
    <property type="molecule type" value="Genomic_DNA"/>
</dbReference>
<feature type="domain" description="NlpC/P60" evidence="5">
    <location>
        <begin position="84"/>
        <end position="207"/>
    </location>
</feature>
<keyword evidence="7" id="KW-1185">Reference proteome</keyword>
<dbReference type="Gene3D" id="3.90.1720.10">
    <property type="entry name" value="endopeptidase domain like (from Nostoc punctiforme)"/>
    <property type="match status" value="1"/>
</dbReference>
<gene>
    <name evidence="6" type="ordered locus">Plut_0897</name>
</gene>
<dbReference type="InterPro" id="IPR051202">
    <property type="entry name" value="Peptidase_C40"/>
</dbReference>
<organism evidence="6 7">
    <name type="scientific">Chlorobium luteolum (strain DSM 273 / BCRC 81028 / 2530)</name>
    <name type="common">Pelodictyon luteolum</name>
    <dbReference type="NCBI Taxonomy" id="319225"/>
    <lineage>
        <taxon>Bacteria</taxon>
        <taxon>Pseudomonadati</taxon>
        <taxon>Chlorobiota</taxon>
        <taxon>Chlorobiia</taxon>
        <taxon>Chlorobiales</taxon>
        <taxon>Chlorobiaceae</taxon>
        <taxon>Chlorobium/Pelodictyon group</taxon>
        <taxon>Pelodictyon</taxon>
    </lineage>
</organism>
<dbReference type="PANTHER" id="PTHR47053:SF1">
    <property type="entry name" value="MUREIN DD-ENDOPEPTIDASE MEPH-RELATED"/>
    <property type="match status" value="1"/>
</dbReference>
<dbReference type="PANTHER" id="PTHR47053">
    <property type="entry name" value="MUREIN DD-ENDOPEPTIDASE MEPH-RELATED"/>
    <property type="match status" value="1"/>
</dbReference>
<protein>
    <submittedName>
        <fullName evidence="6">NLP/P60 family protein</fullName>
    </submittedName>
</protein>
<keyword evidence="4" id="KW-0788">Thiol protease</keyword>
<dbReference type="InterPro" id="IPR038765">
    <property type="entry name" value="Papain-like_cys_pep_sf"/>
</dbReference>
<dbReference type="GO" id="GO:0008234">
    <property type="term" value="F:cysteine-type peptidase activity"/>
    <property type="evidence" value="ECO:0007669"/>
    <property type="project" value="UniProtKB-KW"/>
</dbReference>
<dbReference type="GO" id="GO:0006508">
    <property type="term" value="P:proteolysis"/>
    <property type="evidence" value="ECO:0007669"/>
    <property type="project" value="UniProtKB-KW"/>
</dbReference>
<evidence type="ECO:0000256" key="2">
    <source>
        <dbReference type="ARBA" id="ARBA00022670"/>
    </source>
</evidence>
<dbReference type="HOGENOM" id="CLU_016043_9_3_10"/>
<dbReference type="Proteomes" id="UP000002709">
    <property type="component" value="Chromosome"/>
</dbReference>